<comment type="caution">
    <text evidence="1">The sequence shown here is derived from an EMBL/GenBank/DDBJ whole genome shotgun (WGS) entry which is preliminary data.</text>
</comment>
<dbReference type="AlphaFoldDB" id="A0A7J6PYW0"/>
<sequence>EKNGEEPEQGMGLTAAGCLLDGALDDRHEAARFAQAVEEWRSGAAGRIKASFWTSRNCGGPDYRLPDRPAKETMEGTSADAPPRAAYWCCYYCMKVHLDPHCPARSLDEKAFCGPACQAAYGEELRQSEARQVERRTQRHLLLSHGCPPTPMHQDGSAGATDLGYSPPRRKRLPVADPPSPSLIASEGHGGFVCQPGIYTGFQPCSTGLASSCRPYRTFGESLDLHGGIVLCWQVLDEAHLIVGTSDGIAAVWDNASSEPKTVLCHTHVFAELTESGSDKAAPALGVVSVAYYGGYIATGASDGVVRIWKAMNRVAHEDVLFVKAIFPPPSFPPCEQIHFAIPMVSRRTDTLEGVWVGTSFGHWIGYPDRLAARETSHEGVMAPYASSDVGRLVNTNCVAI</sequence>
<dbReference type="Gene3D" id="2.130.10.10">
    <property type="entry name" value="YVTN repeat-like/Quinoprotein amine dehydrogenase"/>
    <property type="match status" value="1"/>
</dbReference>
<dbReference type="InterPro" id="IPR015943">
    <property type="entry name" value="WD40/YVTN_repeat-like_dom_sf"/>
</dbReference>
<feature type="non-terminal residue" evidence="1">
    <location>
        <position position="401"/>
    </location>
</feature>
<proteinExistence type="predicted"/>
<name>A0A7J6PYW0_PEROL</name>
<accession>A0A7J6PYW0</accession>
<evidence type="ECO:0000313" key="1">
    <source>
        <dbReference type="EMBL" id="KAF4700600.1"/>
    </source>
</evidence>
<gene>
    <name evidence="1" type="ORF">FOZ62_001291</name>
</gene>
<reference evidence="1 2" key="1">
    <citation type="submission" date="2020-04" db="EMBL/GenBank/DDBJ databases">
        <title>Perkinsus olseni comparative genomics.</title>
        <authorList>
            <person name="Bogema D.R."/>
        </authorList>
    </citation>
    <scope>NUCLEOTIDE SEQUENCE [LARGE SCALE GENOMIC DNA]</scope>
    <source>
        <strain evidence="1">ATCC PRA-205</strain>
    </source>
</reference>
<dbReference type="SUPFAM" id="SSF50978">
    <property type="entry name" value="WD40 repeat-like"/>
    <property type="match status" value="1"/>
</dbReference>
<protein>
    <submittedName>
        <fullName evidence="1">Uncharacterized protein</fullName>
    </submittedName>
</protein>
<evidence type="ECO:0000313" key="2">
    <source>
        <dbReference type="Proteomes" id="UP000574390"/>
    </source>
</evidence>
<organism evidence="1 2">
    <name type="scientific">Perkinsus olseni</name>
    <name type="common">Perkinsus atlanticus</name>
    <dbReference type="NCBI Taxonomy" id="32597"/>
    <lineage>
        <taxon>Eukaryota</taxon>
        <taxon>Sar</taxon>
        <taxon>Alveolata</taxon>
        <taxon>Perkinsozoa</taxon>
        <taxon>Perkinsea</taxon>
        <taxon>Perkinsida</taxon>
        <taxon>Perkinsidae</taxon>
        <taxon>Perkinsus</taxon>
    </lineage>
</organism>
<dbReference type="Proteomes" id="UP000574390">
    <property type="component" value="Unassembled WGS sequence"/>
</dbReference>
<dbReference type="EMBL" id="JABANM010033851">
    <property type="protein sequence ID" value="KAF4700600.1"/>
    <property type="molecule type" value="Genomic_DNA"/>
</dbReference>
<dbReference type="InterPro" id="IPR036322">
    <property type="entry name" value="WD40_repeat_dom_sf"/>
</dbReference>
<feature type="non-terminal residue" evidence="1">
    <location>
        <position position="1"/>
    </location>
</feature>